<gene>
    <name evidence="3 4" type="primary">fdhD</name>
    <name evidence="4" type="ORF">MHY01S_31260</name>
</gene>
<keyword evidence="4" id="KW-0808">Transferase</keyword>
<evidence type="ECO:0000256" key="2">
    <source>
        <dbReference type="ARBA" id="ARBA00023150"/>
    </source>
</evidence>
<comment type="function">
    <text evidence="3">Required for formate dehydrogenase (FDH) activity. Acts as a sulfur carrier protein that transfers sulfur from IscS to the molybdenum cofactor prior to its insertion into FDH.</text>
</comment>
<evidence type="ECO:0000256" key="3">
    <source>
        <dbReference type="HAMAP-Rule" id="MF_00187"/>
    </source>
</evidence>
<comment type="similarity">
    <text evidence="3">Belongs to the FdhD family.</text>
</comment>
<organism evidence="4 5">
    <name type="scientific">Meiothermus hypogaeus NBRC 106114</name>
    <dbReference type="NCBI Taxonomy" id="1227553"/>
    <lineage>
        <taxon>Bacteria</taxon>
        <taxon>Thermotogati</taxon>
        <taxon>Deinococcota</taxon>
        <taxon>Deinococci</taxon>
        <taxon>Thermales</taxon>
        <taxon>Thermaceae</taxon>
        <taxon>Meiothermus</taxon>
    </lineage>
</organism>
<sequence>MSISTPNHRHKARTPTRLLRVERGRAFSRSDQLATEEPLEIRLQSGLGESRTLAVTMRTPGHDFELAAGFLFAEGVVASRSEIRRIAYCTDPGEPQQYNIVNIELASDTLPSLAPLERHFYTTSACGVCGKAGLENLRLRYEPLEPGFKVSSQMLVELPGLLSQHQALFQRTGGLHAAALFDQFGKLLALREDVGRHNALDKLLGWAFLENRLPLCEHIVLVSGRASYELAQKTLAAGIPILAAISAPSSLAVELASQFNLTLVGFLRGAFNVYCGAERIALDPPAQT</sequence>
<dbReference type="GO" id="GO:0016783">
    <property type="term" value="F:sulfurtransferase activity"/>
    <property type="evidence" value="ECO:0007669"/>
    <property type="project" value="InterPro"/>
</dbReference>
<keyword evidence="2 3" id="KW-0501">Molybdenum cofactor biosynthesis</keyword>
<dbReference type="NCBIfam" id="NF001943">
    <property type="entry name" value="PRK00724.1-2"/>
    <property type="match status" value="1"/>
</dbReference>
<keyword evidence="1 3" id="KW-0963">Cytoplasm</keyword>
<dbReference type="PIRSF" id="PIRSF015626">
    <property type="entry name" value="FdhD"/>
    <property type="match status" value="1"/>
</dbReference>
<evidence type="ECO:0000313" key="5">
    <source>
        <dbReference type="Proteomes" id="UP000321197"/>
    </source>
</evidence>
<dbReference type="GO" id="GO:0005737">
    <property type="term" value="C:cytoplasm"/>
    <property type="evidence" value="ECO:0007669"/>
    <property type="project" value="UniProtKB-SubCell"/>
</dbReference>
<comment type="caution">
    <text evidence="4">The sequence shown here is derived from an EMBL/GenBank/DDBJ whole genome shotgun (WGS) entry which is preliminary data.</text>
</comment>
<dbReference type="HAMAP" id="MF_00187">
    <property type="entry name" value="FdhD"/>
    <property type="match status" value="1"/>
</dbReference>
<proteinExistence type="inferred from homology"/>
<evidence type="ECO:0000313" key="4">
    <source>
        <dbReference type="EMBL" id="GEM84960.1"/>
    </source>
</evidence>
<dbReference type="GO" id="GO:0097163">
    <property type="term" value="F:sulfur carrier activity"/>
    <property type="evidence" value="ECO:0007669"/>
    <property type="project" value="UniProtKB-UniRule"/>
</dbReference>
<feature type="active site" description="Cysteine persulfide intermediate" evidence="3">
    <location>
        <position position="126"/>
    </location>
</feature>
<evidence type="ECO:0000256" key="1">
    <source>
        <dbReference type="ARBA" id="ARBA00022490"/>
    </source>
</evidence>
<dbReference type="InterPro" id="IPR016193">
    <property type="entry name" value="Cytidine_deaminase-like"/>
</dbReference>
<reference evidence="4 5" key="1">
    <citation type="submission" date="2019-07" db="EMBL/GenBank/DDBJ databases">
        <title>Whole genome shotgun sequence of Meiothermus hypogaeus NBRC 106114.</title>
        <authorList>
            <person name="Hosoyama A."/>
            <person name="Uohara A."/>
            <person name="Ohji S."/>
            <person name="Ichikawa N."/>
        </authorList>
    </citation>
    <scope>NUCLEOTIDE SEQUENCE [LARGE SCALE GENOMIC DNA]</scope>
    <source>
        <strain evidence="4 5">NBRC 106114</strain>
    </source>
</reference>
<dbReference type="PANTHER" id="PTHR30592">
    <property type="entry name" value="FORMATE DEHYDROGENASE"/>
    <property type="match status" value="1"/>
</dbReference>
<dbReference type="Gene3D" id="3.40.140.10">
    <property type="entry name" value="Cytidine Deaminase, domain 2"/>
    <property type="match status" value="1"/>
</dbReference>
<dbReference type="Pfam" id="PF02634">
    <property type="entry name" value="FdhD-NarQ"/>
    <property type="match status" value="1"/>
</dbReference>
<dbReference type="OrthoDB" id="9782042at2"/>
<dbReference type="Proteomes" id="UP000321197">
    <property type="component" value="Unassembled WGS sequence"/>
</dbReference>
<protein>
    <recommendedName>
        <fullName evidence="3">Sulfur carrier protein FdhD</fullName>
    </recommendedName>
</protein>
<dbReference type="NCBIfam" id="TIGR00129">
    <property type="entry name" value="fdhD_narQ"/>
    <property type="match status" value="1"/>
</dbReference>
<dbReference type="AlphaFoldDB" id="A0A511R5S6"/>
<dbReference type="GO" id="GO:0006777">
    <property type="term" value="P:Mo-molybdopterin cofactor biosynthetic process"/>
    <property type="evidence" value="ECO:0007669"/>
    <property type="project" value="UniProtKB-UniRule"/>
</dbReference>
<dbReference type="EMBL" id="BJXL01000152">
    <property type="protein sequence ID" value="GEM84960.1"/>
    <property type="molecule type" value="Genomic_DNA"/>
</dbReference>
<dbReference type="PANTHER" id="PTHR30592:SF1">
    <property type="entry name" value="SULFUR CARRIER PROTEIN FDHD"/>
    <property type="match status" value="1"/>
</dbReference>
<accession>A0A511R5S6</accession>
<dbReference type="InterPro" id="IPR003786">
    <property type="entry name" value="FdhD"/>
</dbReference>
<comment type="subcellular location">
    <subcellularLocation>
        <location evidence="3">Cytoplasm</location>
    </subcellularLocation>
</comment>
<comment type="caution">
    <text evidence="3">Lacks conserved residue(s) required for the propagation of feature annotation.</text>
</comment>
<dbReference type="SUPFAM" id="SSF53927">
    <property type="entry name" value="Cytidine deaminase-like"/>
    <property type="match status" value="1"/>
</dbReference>
<dbReference type="Gene3D" id="3.10.20.10">
    <property type="match status" value="1"/>
</dbReference>
<name>A0A511R5S6_9DEIN</name>
<dbReference type="RefSeq" id="WP_119341936.1">
    <property type="nucleotide sequence ID" value="NZ_BJXL01000152.1"/>
</dbReference>